<reference evidence="1" key="1">
    <citation type="submission" date="2020-04" db="EMBL/GenBank/DDBJ databases">
        <authorList>
            <person name="Chiriac C."/>
            <person name="Salcher M."/>
            <person name="Ghai R."/>
            <person name="Kavagutti S V."/>
        </authorList>
    </citation>
    <scope>NUCLEOTIDE SEQUENCE</scope>
</reference>
<proteinExistence type="predicted"/>
<dbReference type="EMBL" id="LR796578">
    <property type="protein sequence ID" value="CAB4152418.1"/>
    <property type="molecule type" value="Genomic_DNA"/>
</dbReference>
<protein>
    <submittedName>
        <fullName evidence="1">Uncharacterized protein</fullName>
    </submittedName>
</protein>
<organism evidence="1">
    <name type="scientific">uncultured Caudovirales phage</name>
    <dbReference type="NCBI Taxonomy" id="2100421"/>
    <lineage>
        <taxon>Viruses</taxon>
        <taxon>Duplodnaviria</taxon>
        <taxon>Heunggongvirae</taxon>
        <taxon>Uroviricota</taxon>
        <taxon>Caudoviricetes</taxon>
        <taxon>Peduoviridae</taxon>
        <taxon>Maltschvirus</taxon>
        <taxon>Maltschvirus maltsch</taxon>
    </lineage>
</organism>
<evidence type="ECO:0000313" key="1">
    <source>
        <dbReference type="EMBL" id="CAB4152418.1"/>
    </source>
</evidence>
<sequence>MNSKLVVNGYELELSENIAVPLNLSITDIKEPEKRKRSFSKTITLEGTSNNMNFFIGAYALDISVKDSSNIQFTPNLRYDCKFYKNDLLIFRGKFKLNDVKIVDGGYTFDCNLISEAVDIFAKLKDKKLNELNWSEYDHELSRINVTRSWSTGVYLNGSLTRNFGADSLGYQPKSFGYIYPLVDYGYNKPANNSSGSFRTNQLYPFIYVKEAVKKCLDYALQGTNIEVDYTTTFFDNANMQKLIYGFGGGEQIKINSTQLNKLKIDLDGMLTPSPRTLTGTAIYKTSLGVNYFQYYEFRQENDIFKTIAYSSTPVFDINGVNNSTGEMIINQTGKYTLTVSGDFTINFTGQSIYYDLITHELRIEVDGVKYLASEFRQTNGTTVNRSITSVIDLKAGQKVKVWLQITERLNASNNNSLTYSFENVMVNLDADKDAIVTDGSIISLSSTIPDIKCSDFLKGIMNLFYAYMSDPIYNPTTNKSTIYIDSFVNFYENQSNYDNWTSLVDNSKDITIQSNSLVEGNIYAYKFSEEKDKFNNEYKLITGSNYGEKQINIDTWLNGEVKFELPFSTYPPVKPEGKNFIYPIVINEESKPYKGKGMLCFYNGLRQADVNIYNCANDTNLLKTFYPFTHHIRFQDNQNNIPLFDLHFSPRQFAFDSIYVVPNLNTFEVYHKKFLNEITSIDSKLVTLCLKLSYKDINELDFAKLKMIDGVLYRLNTIKDFDSDAYGTTEVELIKFLG</sequence>
<accession>A0A6J5N101</accession>
<gene>
    <name evidence="1" type="ORF">UFOVP603_8</name>
</gene>
<name>A0A6J5N101_9CAUD</name>